<name>A0AA88N413_CHASR</name>
<dbReference type="AlphaFoldDB" id="A0AA88N413"/>
<evidence type="ECO:0000313" key="2">
    <source>
        <dbReference type="Proteomes" id="UP001187415"/>
    </source>
</evidence>
<protein>
    <submittedName>
        <fullName evidence="1">Uncharacterized protein</fullName>
    </submittedName>
</protein>
<proteinExistence type="predicted"/>
<keyword evidence="2" id="KW-1185">Reference proteome</keyword>
<accession>A0AA88N413</accession>
<dbReference type="EMBL" id="JAUPFM010000006">
    <property type="protein sequence ID" value="KAK2849585.1"/>
    <property type="molecule type" value="Genomic_DNA"/>
</dbReference>
<evidence type="ECO:0000313" key="1">
    <source>
        <dbReference type="EMBL" id="KAK2849585.1"/>
    </source>
</evidence>
<dbReference type="Proteomes" id="UP001187415">
    <property type="component" value="Unassembled WGS sequence"/>
</dbReference>
<comment type="caution">
    <text evidence="1">The sequence shown here is derived from an EMBL/GenBank/DDBJ whole genome shotgun (WGS) entry which is preliminary data.</text>
</comment>
<gene>
    <name evidence="1" type="ORF">Q5P01_009419</name>
</gene>
<sequence length="64" mass="6851">MCRLILTAASAVPIEFCTTAPIITPKTTISATSAAPTDQYCKGRVNGNKPAKRMPMLFRPVPMA</sequence>
<reference evidence="1" key="1">
    <citation type="submission" date="2023-07" db="EMBL/GenBank/DDBJ databases">
        <title>Chromosome-level Genome Assembly of Striped Snakehead (Channa striata).</title>
        <authorList>
            <person name="Liu H."/>
        </authorList>
    </citation>
    <scope>NUCLEOTIDE SEQUENCE</scope>
    <source>
        <strain evidence="1">Gz</strain>
        <tissue evidence="1">Muscle</tissue>
    </source>
</reference>
<organism evidence="1 2">
    <name type="scientific">Channa striata</name>
    <name type="common">Snakehead murrel</name>
    <name type="synonym">Ophicephalus striatus</name>
    <dbReference type="NCBI Taxonomy" id="64152"/>
    <lineage>
        <taxon>Eukaryota</taxon>
        <taxon>Metazoa</taxon>
        <taxon>Chordata</taxon>
        <taxon>Craniata</taxon>
        <taxon>Vertebrata</taxon>
        <taxon>Euteleostomi</taxon>
        <taxon>Actinopterygii</taxon>
        <taxon>Neopterygii</taxon>
        <taxon>Teleostei</taxon>
        <taxon>Neoteleostei</taxon>
        <taxon>Acanthomorphata</taxon>
        <taxon>Anabantaria</taxon>
        <taxon>Anabantiformes</taxon>
        <taxon>Channoidei</taxon>
        <taxon>Channidae</taxon>
        <taxon>Channa</taxon>
    </lineage>
</organism>